<reference evidence="1 2" key="1">
    <citation type="submission" date="2022-04" db="EMBL/GenBank/DDBJ databases">
        <title>Positive selection, recombination, and allopatry shape intraspecific diversity of widespread and dominant cyanobacteria.</title>
        <authorList>
            <person name="Wei J."/>
            <person name="Shu W."/>
            <person name="Hu C."/>
        </authorList>
    </citation>
    <scope>NUCLEOTIDE SEQUENCE [LARGE SCALE GENOMIC DNA]</scope>
    <source>
        <strain evidence="1 2">AS-A4</strain>
    </source>
</reference>
<sequence>MQERQMLYTHHAQVRSMLPLAHNNDRHTVAIAFCCTQRNAWYETQASKRAVLEETGVVDRALEPCLER</sequence>
<dbReference type="EMBL" id="JAMPLM010000002">
    <property type="protein sequence ID" value="MEP1057497.1"/>
    <property type="molecule type" value="Genomic_DNA"/>
</dbReference>
<keyword evidence="2" id="KW-1185">Reference proteome</keyword>
<comment type="caution">
    <text evidence="1">The sequence shown here is derived from an EMBL/GenBank/DDBJ whole genome shotgun (WGS) entry which is preliminary data.</text>
</comment>
<organism evidence="1 2">
    <name type="scientific">Stenomitos frigidus AS-A4</name>
    <dbReference type="NCBI Taxonomy" id="2933935"/>
    <lineage>
        <taxon>Bacteria</taxon>
        <taxon>Bacillati</taxon>
        <taxon>Cyanobacteriota</taxon>
        <taxon>Cyanophyceae</taxon>
        <taxon>Leptolyngbyales</taxon>
        <taxon>Leptolyngbyaceae</taxon>
        <taxon>Stenomitos</taxon>
    </lineage>
</organism>
<protein>
    <submittedName>
        <fullName evidence="1">Uncharacterized protein</fullName>
    </submittedName>
</protein>
<gene>
    <name evidence="1" type="ORF">NDI38_03545</name>
</gene>
<dbReference type="Proteomes" id="UP001476950">
    <property type="component" value="Unassembled WGS sequence"/>
</dbReference>
<name>A0ABV0KEK7_9CYAN</name>
<accession>A0ABV0KEK7</accession>
<evidence type="ECO:0000313" key="2">
    <source>
        <dbReference type="Proteomes" id="UP001476950"/>
    </source>
</evidence>
<evidence type="ECO:0000313" key="1">
    <source>
        <dbReference type="EMBL" id="MEP1057497.1"/>
    </source>
</evidence>
<proteinExistence type="predicted"/>